<sequence>LRIVIVRAQAMHECNQLIRSGMMTVRVNASSRLDEAMSEARELSREKGEMDICEIANYLFCGVRVVGASETCLRFLEENQQKYKFT</sequence>
<proteinExistence type="predicted"/>
<dbReference type="EMBL" id="KZ356248">
    <property type="protein sequence ID" value="PIO60055.1"/>
    <property type="molecule type" value="Genomic_DNA"/>
</dbReference>
<dbReference type="InterPro" id="IPR052760">
    <property type="entry name" value="Mitochondrial_malonyltrans"/>
</dbReference>
<keyword evidence="2" id="KW-1185">Reference proteome</keyword>
<organism evidence="1 2">
    <name type="scientific">Teladorsagia circumcincta</name>
    <name type="common">Brown stomach worm</name>
    <name type="synonym">Ostertagia circumcincta</name>
    <dbReference type="NCBI Taxonomy" id="45464"/>
    <lineage>
        <taxon>Eukaryota</taxon>
        <taxon>Metazoa</taxon>
        <taxon>Ecdysozoa</taxon>
        <taxon>Nematoda</taxon>
        <taxon>Chromadorea</taxon>
        <taxon>Rhabditida</taxon>
        <taxon>Rhabditina</taxon>
        <taxon>Rhabditomorpha</taxon>
        <taxon>Strongyloidea</taxon>
        <taxon>Trichostrongylidae</taxon>
        <taxon>Teladorsagia</taxon>
    </lineage>
</organism>
<feature type="non-terminal residue" evidence="1">
    <location>
        <position position="86"/>
    </location>
</feature>
<gene>
    <name evidence="1" type="ORF">TELCIR_18465</name>
</gene>
<dbReference type="PANTHER" id="PTHR47170">
    <property type="entry name" value="MALONYL-COA ACP TRANSACYLASE, ACP-BINDING"/>
    <property type="match status" value="1"/>
</dbReference>
<protein>
    <submittedName>
        <fullName evidence="1">Uncharacterized protein</fullName>
    </submittedName>
</protein>
<dbReference type="OrthoDB" id="541883at2759"/>
<accession>A0A2G9TQ40</accession>
<dbReference type="PANTHER" id="PTHR47170:SF2">
    <property type="entry name" value="MALONYL-COA:ACP TRANSACYLASE (MAT) DOMAIN-CONTAINING PROTEIN"/>
    <property type="match status" value="1"/>
</dbReference>
<evidence type="ECO:0000313" key="1">
    <source>
        <dbReference type="EMBL" id="PIO60055.1"/>
    </source>
</evidence>
<dbReference type="Gene3D" id="3.30.70.250">
    <property type="entry name" value="Malonyl-CoA ACP transacylase, ACP-binding"/>
    <property type="match status" value="1"/>
</dbReference>
<dbReference type="Proteomes" id="UP000230423">
    <property type="component" value="Unassembled WGS sequence"/>
</dbReference>
<name>A0A2G9TQ40_TELCI</name>
<reference evidence="1 2" key="1">
    <citation type="submission" date="2015-09" db="EMBL/GenBank/DDBJ databases">
        <title>Draft genome of the parasitic nematode Teladorsagia circumcincta isolate WARC Sus (inbred).</title>
        <authorList>
            <person name="Mitreva M."/>
        </authorList>
    </citation>
    <scope>NUCLEOTIDE SEQUENCE [LARGE SCALE GENOMIC DNA]</scope>
    <source>
        <strain evidence="1 2">S</strain>
    </source>
</reference>
<feature type="non-terminal residue" evidence="1">
    <location>
        <position position="1"/>
    </location>
</feature>
<dbReference type="AlphaFoldDB" id="A0A2G9TQ40"/>
<evidence type="ECO:0000313" key="2">
    <source>
        <dbReference type="Proteomes" id="UP000230423"/>
    </source>
</evidence>